<reference evidence="3 4" key="1">
    <citation type="submission" date="2018-07" db="EMBL/GenBank/DDBJ databases">
        <title>Draft genome sequence of Ancylomarina sp. M1P.</title>
        <authorList>
            <person name="Yadav S."/>
            <person name="Villanueva L."/>
            <person name="Damste J.S.S."/>
        </authorList>
    </citation>
    <scope>NUCLEOTIDE SEQUENCE [LARGE SCALE GENOMIC DNA]</scope>
    <source>
        <strain evidence="3 4">M1P</strain>
    </source>
</reference>
<organism evidence="3 4">
    <name type="scientific">Ancylomarina euxinus</name>
    <dbReference type="NCBI Taxonomy" id="2283627"/>
    <lineage>
        <taxon>Bacteria</taxon>
        <taxon>Pseudomonadati</taxon>
        <taxon>Bacteroidota</taxon>
        <taxon>Bacteroidia</taxon>
        <taxon>Marinilabiliales</taxon>
        <taxon>Marinifilaceae</taxon>
        <taxon>Ancylomarina</taxon>
    </lineage>
</organism>
<feature type="transmembrane region" description="Helical" evidence="1">
    <location>
        <begin position="35"/>
        <end position="58"/>
    </location>
</feature>
<evidence type="ECO:0000313" key="4">
    <source>
        <dbReference type="Proteomes" id="UP000285794"/>
    </source>
</evidence>
<evidence type="ECO:0000259" key="2">
    <source>
        <dbReference type="Pfam" id="PF11127"/>
    </source>
</evidence>
<protein>
    <submittedName>
        <fullName evidence="3">DUF2892 domain-containing protein</fullName>
    </submittedName>
</protein>
<dbReference type="AlphaFoldDB" id="A0A425Y4U0"/>
<comment type="caution">
    <text evidence="3">The sequence shown here is derived from an EMBL/GenBank/DDBJ whole genome shotgun (WGS) entry which is preliminary data.</text>
</comment>
<feature type="domain" description="Inner membrane protein YgaP-like transmembrane" evidence="2">
    <location>
        <begin position="1"/>
        <end position="67"/>
    </location>
</feature>
<proteinExistence type="predicted"/>
<accession>A0A425Y4U0</accession>
<dbReference type="RefSeq" id="WP_125030060.1">
    <property type="nucleotide sequence ID" value="NZ_JAPXVP010000004.1"/>
</dbReference>
<feature type="transmembrane region" description="Helical" evidence="1">
    <location>
        <begin position="12"/>
        <end position="29"/>
    </location>
</feature>
<dbReference type="EMBL" id="QQWG01000004">
    <property type="protein sequence ID" value="RRG23058.1"/>
    <property type="molecule type" value="Genomic_DNA"/>
</dbReference>
<keyword evidence="1" id="KW-0472">Membrane</keyword>
<keyword evidence="1" id="KW-1133">Transmembrane helix</keyword>
<gene>
    <name evidence="3" type="ORF">DWB61_06385</name>
</gene>
<dbReference type="InterPro" id="IPR021309">
    <property type="entry name" value="YgaP-like_TM"/>
</dbReference>
<dbReference type="Pfam" id="PF11127">
    <property type="entry name" value="YgaP-like_TM"/>
    <property type="match status" value="1"/>
</dbReference>
<sequence length="68" mass="7353">MKKNMGPVDRILRSIVAIALIVLFIMDIITGTIGIVVVVFASIMLISAIIGNCPPYALMGFNTCKKKD</sequence>
<dbReference type="Proteomes" id="UP000285794">
    <property type="component" value="Unassembled WGS sequence"/>
</dbReference>
<keyword evidence="4" id="KW-1185">Reference proteome</keyword>
<name>A0A425Y4U0_9BACT</name>
<evidence type="ECO:0000313" key="3">
    <source>
        <dbReference type="EMBL" id="RRG23058.1"/>
    </source>
</evidence>
<evidence type="ECO:0000256" key="1">
    <source>
        <dbReference type="SAM" id="Phobius"/>
    </source>
</evidence>
<keyword evidence="1" id="KW-0812">Transmembrane</keyword>